<keyword evidence="2" id="KW-1185">Reference proteome</keyword>
<dbReference type="InterPro" id="IPR046703">
    <property type="entry name" value="DUF6776"/>
</dbReference>
<name>A0ABQ3IYX6_9GAMM</name>
<comment type="caution">
    <text evidence="1">The sequence shown here is derived from an EMBL/GenBank/DDBJ whole genome shotgun (WGS) entry which is preliminary data.</text>
</comment>
<dbReference type="EMBL" id="BNAH01000014">
    <property type="protein sequence ID" value="GHE98951.1"/>
    <property type="molecule type" value="Genomic_DNA"/>
</dbReference>
<gene>
    <name evidence="1" type="ORF">GCM10011501_30540</name>
</gene>
<protein>
    <submittedName>
        <fullName evidence="1">Uncharacterized protein</fullName>
    </submittedName>
</protein>
<evidence type="ECO:0000313" key="2">
    <source>
        <dbReference type="Proteomes" id="UP000626370"/>
    </source>
</evidence>
<proteinExistence type="predicted"/>
<sequence length="205" mass="24077">MGNFFHGYQIQTINQQKIRLDNLYEQQVQQVKQIHTLEVELEVERMANMRSQQLLTEIEKDHFKVKKELAFYEKVMAPEKQVDGVVIDDVTITPTGSLNHFRFQVVLVQQQARKRYARGSIELTFHGSLDNKPDQVSLLNVSSISKKDLAFSFKYFQIIEGEFTLSENFLPEKLVLTTVLDKTSWQEHRRVDQKYVWQDVIANNK</sequence>
<organism evidence="1 2">
    <name type="scientific">Thalassotalea profundi</name>
    <dbReference type="NCBI Taxonomy" id="2036687"/>
    <lineage>
        <taxon>Bacteria</taxon>
        <taxon>Pseudomonadati</taxon>
        <taxon>Pseudomonadota</taxon>
        <taxon>Gammaproteobacteria</taxon>
        <taxon>Alteromonadales</taxon>
        <taxon>Colwelliaceae</taxon>
        <taxon>Thalassotalea</taxon>
    </lineage>
</organism>
<dbReference type="Pfam" id="PF20567">
    <property type="entry name" value="DUF6776"/>
    <property type="match status" value="1"/>
</dbReference>
<reference evidence="2" key="1">
    <citation type="journal article" date="2019" name="Int. J. Syst. Evol. Microbiol.">
        <title>The Global Catalogue of Microorganisms (GCM) 10K type strain sequencing project: providing services to taxonomists for standard genome sequencing and annotation.</title>
        <authorList>
            <consortium name="The Broad Institute Genomics Platform"/>
            <consortium name="The Broad Institute Genome Sequencing Center for Infectious Disease"/>
            <person name="Wu L."/>
            <person name="Ma J."/>
        </authorList>
    </citation>
    <scope>NUCLEOTIDE SEQUENCE [LARGE SCALE GENOMIC DNA]</scope>
    <source>
        <strain evidence="2">CGMCC 1.15922</strain>
    </source>
</reference>
<accession>A0ABQ3IYX6</accession>
<evidence type="ECO:0000313" key="1">
    <source>
        <dbReference type="EMBL" id="GHE98951.1"/>
    </source>
</evidence>
<dbReference type="Proteomes" id="UP000626370">
    <property type="component" value="Unassembled WGS sequence"/>
</dbReference>